<name>A0ABT6GHW2_9PROT</name>
<evidence type="ECO:0000313" key="2">
    <source>
        <dbReference type="Proteomes" id="UP001529180"/>
    </source>
</evidence>
<sequence length="230" mass="25291">MPTDPEIVTAVERINAAWRFPLSNIAKVEYEDRLNGLDPKILNKAIDGLVDECPDRPSVNQIKIAYDKHRPQTKRLAAAKPVSPLDHAQAMLRRNLDRVMGSPAIDQIPTLAGKAKFRLHLKAVAFIQCQGATEGMRSGIGYSAIDACGYGSWGDDSQCQRMVRDWFDAGRQHGGPNGAYSAAALAYCKTIPEFQNVNKVREAMAQGNTGVKKLAGDEFEKAQQFHQQPA</sequence>
<dbReference type="EMBL" id="JARSBO010000014">
    <property type="protein sequence ID" value="MDG4721605.1"/>
    <property type="molecule type" value="Genomic_DNA"/>
</dbReference>
<reference evidence="1 2" key="1">
    <citation type="submission" date="2023-03" db="EMBL/GenBank/DDBJ databases">
        <title>Strain FZY0004 represents a novel species in the genus Thalassospira isolated from seawater.</title>
        <authorList>
            <person name="Fu Z.-Y."/>
        </authorList>
    </citation>
    <scope>NUCLEOTIDE SEQUENCE [LARGE SCALE GENOMIC DNA]</scope>
    <source>
        <strain evidence="1 2">FZY0004</strain>
    </source>
</reference>
<gene>
    <name evidence="1" type="ORF">P7680_21555</name>
</gene>
<dbReference type="Proteomes" id="UP001529180">
    <property type="component" value="Unassembled WGS sequence"/>
</dbReference>
<organism evidence="1 2">
    <name type="scientific">Thalassospira aquimaris</name>
    <dbReference type="NCBI Taxonomy" id="3037796"/>
    <lineage>
        <taxon>Bacteria</taxon>
        <taxon>Pseudomonadati</taxon>
        <taxon>Pseudomonadota</taxon>
        <taxon>Alphaproteobacteria</taxon>
        <taxon>Rhodospirillales</taxon>
        <taxon>Thalassospiraceae</taxon>
        <taxon>Thalassospira</taxon>
    </lineage>
</organism>
<proteinExistence type="predicted"/>
<dbReference type="RefSeq" id="WP_278007054.1">
    <property type="nucleotide sequence ID" value="NZ_JARSBO010000014.1"/>
</dbReference>
<comment type="caution">
    <text evidence="1">The sequence shown here is derived from an EMBL/GenBank/DDBJ whole genome shotgun (WGS) entry which is preliminary data.</text>
</comment>
<protein>
    <submittedName>
        <fullName evidence="1">Uncharacterized protein</fullName>
    </submittedName>
</protein>
<evidence type="ECO:0000313" key="1">
    <source>
        <dbReference type="EMBL" id="MDG4721605.1"/>
    </source>
</evidence>
<keyword evidence="2" id="KW-1185">Reference proteome</keyword>
<accession>A0ABT6GHW2</accession>